<evidence type="ECO:0000313" key="9">
    <source>
        <dbReference type="Proteomes" id="UP000265614"/>
    </source>
</evidence>
<dbReference type="SUPFAM" id="SSF54713">
    <property type="entry name" value="Elongation factor Ts (EF-Ts), dimerisation domain"/>
    <property type="match status" value="1"/>
</dbReference>
<dbReference type="FunFam" id="1.10.286.20:FF:000001">
    <property type="entry name" value="Elongation factor Ts"/>
    <property type="match status" value="1"/>
</dbReference>
<keyword evidence="9" id="KW-1185">Reference proteome</keyword>
<dbReference type="EMBL" id="QZEZ01000001">
    <property type="protein sequence ID" value="RJK98275.1"/>
    <property type="molecule type" value="Genomic_DNA"/>
</dbReference>
<evidence type="ECO:0000256" key="6">
    <source>
        <dbReference type="HAMAP-Rule" id="MF_00050"/>
    </source>
</evidence>
<evidence type="ECO:0000259" key="7">
    <source>
        <dbReference type="Pfam" id="PF00889"/>
    </source>
</evidence>
<gene>
    <name evidence="6" type="primary">tsf</name>
    <name evidence="8" type="ORF">D5H78_05155</name>
</gene>
<dbReference type="InterPro" id="IPR001816">
    <property type="entry name" value="Transl_elong_EFTs/EF1B"/>
</dbReference>
<dbReference type="GO" id="GO:0003746">
    <property type="term" value="F:translation elongation factor activity"/>
    <property type="evidence" value="ECO:0007669"/>
    <property type="project" value="UniProtKB-UniRule"/>
</dbReference>
<dbReference type="InterPro" id="IPR009060">
    <property type="entry name" value="UBA-like_sf"/>
</dbReference>
<keyword evidence="6" id="KW-0963">Cytoplasm</keyword>
<name>A0A3A3ZN91_9ACTN</name>
<keyword evidence="3 6" id="KW-0251">Elongation factor</keyword>
<comment type="subcellular location">
    <subcellularLocation>
        <location evidence="6">Cytoplasm</location>
    </subcellularLocation>
</comment>
<dbReference type="Proteomes" id="UP000265614">
    <property type="component" value="Unassembled WGS sequence"/>
</dbReference>
<proteinExistence type="inferred from homology"/>
<dbReference type="Gene3D" id="3.30.479.20">
    <property type="entry name" value="Elongation factor Ts, dimerisation domain"/>
    <property type="match status" value="2"/>
</dbReference>
<dbReference type="PROSITE" id="PS01126">
    <property type="entry name" value="EF_TS_1"/>
    <property type="match status" value="1"/>
</dbReference>
<dbReference type="RefSeq" id="WP_119949200.1">
    <property type="nucleotide sequence ID" value="NZ_QZEZ01000001.1"/>
</dbReference>
<evidence type="ECO:0000256" key="5">
    <source>
        <dbReference type="ARBA" id="ARBA00025453"/>
    </source>
</evidence>
<accession>A0A3A3ZN91</accession>
<feature type="domain" description="Translation elongation factor EFTs/EF1B dimerisation" evidence="7">
    <location>
        <begin position="68"/>
        <end position="275"/>
    </location>
</feature>
<keyword evidence="4 6" id="KW-0648">Protein biosynthesis</keyword>
<protein>
    <recommendedName>
        <fullName evidence="2 6">Elongation factor Ts</fullName>
        <shortName evidence="6">EF-Ts</shortName>
    </recommendedName>
</protein>
<comment type="caution">
    <text evidence="8">The sequence shown here is derived from an EMBL/GenBank/DDBJ whole genome shotgun (WGS) entry which is preliminary data.</text>
</comment>
<dbReference type="CDD" id="cd14275">
    <property type="entry name" value="UBA_EF-Ts"/>
    <property type="match status" value="1"/>
</dbReference>
<evidence type="ECO:0000256" key="4">
    <source>
        <dbReference type="ARBA" id="ARBA00022917"/>
    </source>
</evidence>
<dbReference type="GO" id="GO:0005737">
    <property type="term" value="C:cytoplasm"/>
    <property type="evidence" value="ECO:0007669"/>
    <property type="project" value="UniProtKB-SubCell"/>
</dbReference>
<reference evidence="8 9" key="1">
    <citation type="submission" date="2018-09" db="EMBL/GenBank/DDBJ databases">
        <title>YIM 75000 draft genome.</title>
        <authorList>
            <person name="Tang S."/>
            <person name="Feng Y."/>
        </authorList>
    </citation>
    <scope>NUCLEOTIDE SEQUENCE [LARGE SCALE GENOMIC DNA]</scope>
    <source>
        <strain evidence="8 9">YIM 75000</strain>
    </source>
</reference>
<evidence type="ECO:0000313" key="8">
    <source>
        <dbReference type="EMBL" id="RJK98275.1"/>
    </source>
</evidence>
<sequence length="276" mass="29370">MANFTAADVKKLRDATGAGMMDAKKALTETDGDFEKAIEELRVKGAAKAQKRGAERSASNGLVAAAEGAMIELACETDFVAKNEQFQQLANDIVAHVAARRLDDVQAVLGEQLADGRTVEESISAASAVIGEKLELRRVALLGGEGKQVAAYMHKRSSDLPAQVGVLVEFEGGDAEAARGAAMQVAAMRPQFTTRDEVPAETVENERRIAEATAREEGKPEQALPKIVEGRVNGFFKDVVLLEQASVQDSKKTVKAVLDAAGVSVSRFARFEVGQA</sequence>
<dbReference type="HAMAP" id="MF_00050">
    <property type="entry name" value="EF_Ts"/>
    <property type="match status" value="1"/>
</dbReference>
<dbReference type="OrthoDB" id="9808348at2"/>
<dbReference type="Gene3D" id="1.10.8.10">
    <property type="entry name" value="DNA helicase RuvA subunit, C-terminal domain"/>
    <property type="match status" value="1"/>
</dbReference>
<dbReference type="PANTHER" id="PTHR11741">
    <property type="entry name" value="ELONGATION FACTOR TS"/>
    <property type="match status" value="1"/>
</dbReference>
<dbReference type="InterPro" id="IPR018101">
    <property type="entry name" value="Transl_elong_Ts_CS"/>
</dbReference>
<dbReference type="Gene3D" id="1.10.286.20">
    <property type="match status" value="1"/>
</dbReference>
<dbReference type="PANTHER" id="PTHR11741:SF0">
    <property type="entry name" value="ELONGATION FACTOR TS, MITOCHONDRIAL"/>
    <property type="match status" value="1"/>
</dbReference>
<comment type="similarity">
    <text evidence="1 6">Belongs to the EF-Ts family.</text>
</comment>
<dbReference type="InterPro" id="IPR014039">
    <property type="entry name" value="Transl_elong_EFTs/EF1B_dimer"/>
</dbReference>
<evidence type="ECO:0000256" key="2">
    <source>
        <dbReference type="ARBA" id="ARBA00016956"/>
    </source>
</evidence>
<dbReference type="FunFam" id="1.10.8.10:FF:000001">
    <property type="entry name" value="Elongation factor Ts"/>
    <property type="match status" value="1"/>
</dbReference>
<organism evidence="8 9">
    <name type="scientific">Vallicoccus soli</name>
    <dbReference type="NCBI Taxonomy" id="2339232"/>
    <lineage>
        <taxon>Bacteria</taxon>
        <taxon>Bacillati</taxon>
        <taxon>Actinomycetota</taxon>
        <taxon>Actinomycetes</taxon>
        <taxon>Motilibacterales</taxon>
        <taxon>Vallicoccaceae</taxon>
        <taxon>Vallicoccus</taxon>
    </lineage>
</organism>
<feature type="region of interest" description="Involved in Mg(2+) ion dislocation from EF-Tu" evidence="6">
    <location>
        <begin position="77"/>
        <end position="80"/>
    </location>
</feature>
<comment type="function">
    <text evidence="5 6">Associates with the EF-Tu.GDP complex and induces the exchange of GDP to GTP. It remains bound to the aminoacyl-tRNA.EF-Tu.GTP complex up to the GTP hydrolysis stage on the ribosome.</text>
</comment>
<dbReference type="SUPFAM" id="SSF46934">
    <property type="entry name" value="UBA-like"/>
    <property type="match status" value="1"/>
</dbReference>
<evidence type="ECO:0000256" key="1">
    <source>
        <dbReference type="ARBA" id="ARBA00005532"/>
    </source>
</evidence>
<evidence type="ECO:0000256" key="3">
    <source>
        <dbReference type="ARBA" id="ARBA00022768"/>
    </source>
</evidence>
<dbReference type="InterPro" id="IPR036402">
    <property type="entry name" value="EF-Ts_dimer_sf"/>
</dbReference>
<dbReference type="AlphaFoldDB" id="A0A3A3ZN91"/>
<dbReference type="Pfam" id="PF00889">
    <property type="entry name" value="EF_TS"/>
    <property type="match status" value="1"/>
</dbReference>
<dbReference type="NCBIfam" id="TIGR00116">
    <property type="entry name" value="tsf"/>
    <property type="match status" value="1"/>
</dbReference>